<dbReference type="InterPro" id="IPR016181">
    <property type="entry name" value="Acyl_CoA_acyltransferase"/>
</dbReference>
<dbReference type="AlphaFoldDB" id="A0A0F9V5Y3"/>
<accession>A0A0F9V5Y3</accession>
<comment type="pathway">
    <text evidence="1">Lipid metabolism.</text>
</comment>
<dbReference type="InterPro" id="IPR052351">
    <property type="entry name" value="Ornithine_N-alpha-AT"/>
</dbReference>
<evidence type="ECO:0000256" key="5">
    <source>
        <dbReference type="ARBA" id="ARBA00023315"/>
    </source>
</evidence>
<dbReference type="PANTHER" id="PTHR37323">
    <property type="entry name" value="GCN5-RELATED N-ACETYLTRANSFERASE"/>
    <property type="match status" value="1"/>
</dbReference>
<reference evidence="6" key="1">
    <citation type="journal article" date="2015" name="Nature">
        <title>Complex archaea that bridge the gap between prokaryotes and eukaryotes.</title>
        <authorList>
            <person name="Spang A."/>
            <person name="Saw J.H."/>
            <person name="Jorgensen S.L."/>
            <person name="Zaremba-Niedzwiedzka K."/>
            <person name="Martijn J."/>
            <person name="Lind A.E."/>
            <person name="van Eijk R."/>
            <person name="Schleper C."/>
            <person name="Guy L."/>
            <person name="Ettema T.J."/>
        </authorList>
    </citation>
    <scope>NUCLEOTIDE SEQUENCE</scope>
</reference>
<protein>
    <recommendedName>
        <fullName evidence="7">Hemolysin</fullName>
    </recommendedName>
</protein>
<evidence type="ECO:0000313" key="6">
    <source>
        <dbReference type="EMBL" id="KKN99384.1"/>
    </source>
</evidence>
<evidence type="ECO:0008006" key="7">
    <source>
        <dbReference type="Google" id="ProtNLM"/>
    </source>
</evidence>
<evidence type="ECO:0000256" key="2">
    <source>
        <dbReference type="ARBA" id="ARBA00022516"/>
    </source>
</evidence>
<evidence type="ECO:0000256" key="1">
    <source>
        <dbReference type="ARBA" id="ARBA00005189"/>
    </source>
</evidence>
<dbReference type="Gene3D" id="3.40.630.30">
    <property type="match status" value="1"/>
</dbReference>
<dbReference type="GO" id="GO:0016746">
    <property type="term" value="F:acyltransferase activity"/>
    <property type="evidence" value="ECO:0007669"/>
    <property type="project" value="UniProtKB-KW"/>
</dbReference>
<keyword evidence="5" id="KW-0012">Acyltransferase</keyword>
<dbReference type="PANTHER" id="PTHR37323:SF1">
    <property type="entry name" value="L-ORNITHINE N(ALPHA)-ACYLTRANSFERASE"/>
    <property type="match status" value="1"/>
</dbReference>
<dbReference type="SUPFAM" id="SSF55729">
    <property type="entry name" value="Acyl-CoA N-acyltransferases (Nat)"/>
    <property type="match status" value="1"/>
</dbReference>
<sequence>MTIAKAAEFEVRLARTQAELHAAQRLRYDVFVTELGAGGSLVDHDNKLEVDQYDDFVDHLLLIDRKTAQTVGVYRLIRRCMATRAGGFYSENEYDLTALKSSGREILELGRSCLHPSYRGGIAMHQLWAGLASYVAQHQIEILFGVASFHGTQADALAEPLALLHHAYLAPPELRVTALPKARQRMDLIPADTLNRRQAMVQMPSLIKAYLRLGGCVGEGAFIDHDFNTTDVLLMLDTARLSERQAKIYSGQPA</sequence>
<keyword evidence="3" id="KW-0808">Transferase</keyword>
<organism evidence="6">
    <name type="scientific">marine sediment metagenome</name>
    <dbReference type="NCBI Taxonomy" id="412755"/>
    <lineage>
        <taxon>unclassified sequences</taxon>
        <taxon>metagenomes</taxon>
        <taxon>ecological metagenomes</taxon>
    </lineage>
</organism>
<evidence type="ECO:0000256" key="3">
    <source>
        <dbReference type="ARBA" id="ARBA00022679"/>
    </source>
</evidence>
<dbReference type="Pfam" id="PF13444">
    <property type="entry name" value="Acetyltransf_5"/>
    <property type="match status" value="1"/>
</dbReference>
<keyword evidence="4" id="KW-0443">Lipid metabolism</keyword>
<evidence type="ECO:0000256" key="4">
    <source>
        <dbReference type="ARBA" id="ARBA00023098"/>
    </source>
</evidence>
<dbReference type="GO" id="GO:0006629">
    <property type="term" value="P:lipid metabolic process"/>
    <property type="evidence" value="ECO:0007669"/>
    <property type="project" value="UniProtKB-KW"/>
</dbReference>
<comment type="caution">
    <text evidence="6">The sequence shown here is derived from an EMBL/GenBank/DDBJ whole genome shotgun (WGS) entry which is preliminary data.</text>
</comment>
<gene>
    <name evidence="6" type="ORF">LCGC14_0138290</name>
</gene>
<dbReference type="EMBL" id="LAZR01000047">
    <property type="protein sequence ID" value="KKN99384.1"/>
    <property type="molecule type" value="Genomic_DNA"/>
</dbReference>
<keyword evidence="2" id="KW-0444">Lipid biosynthesis</keyword>
<proteinExistence type="predicted"/>
<name>A0A0F9V5Y3_9ZZZZ</name>